<evidence type="ECO:0000256" key="1">
    <source>
        <dbReference type="SAM" id="MobiDB-lite"/>
    </source>
</evidence>
<feature type="compositionally biased region" description="Pro residues" evidence="1">
    <location>
        <begin position="21"/>
        <end position="37"/>
    </location>
</feature>
<gene>
    <name evidence="3" type="ORF">SODALDRAFT_327481</name>
</gene>
<proteinExistence type="predicted"/>
<dbReference type="RefSeq" id="XP_028471096.1">
    <property type="nucleotide sequence ID" value="XM_028610443.1"/>
</dbReference>
<protein>
    <submittedName>
        <fullName evidence="3">Uncharacterized protein</fullName>
    </submittedName>
</protein>
<dbReference type="Proteomes" id="UP000272025">
    <property type="component" value="Unassembled WGS sequence"/>
</dbReference>
<name>A0A3N2Q965_SODAK</name>
<evidence type="ECO:0000313" key="3">
    <source>
        <dbReference type="EMBL" id="ROT43290.1"/>
    </source>
</evidence>
<feature type="transmembrane region" description="Helical" evidence="2">
    <location>
        <begin position="89"/>
        <end position="114"/>
    </location>
</feature>
<keyword evidence="2" id="KW-0812">Transmembrane</keyword>
<feature type="region of interest" description="Disordered" evidence="1">
    <location>
        <begin position="1"/>
        <end position="81"/>
    </location>
</feature>
<reference evidence="3 4" key="1">
    <citation type="journal article" date="2018" name="Mol. Ecol.">
        <title>The obligate alkalophilic soda-lake fungus Sodiomyces alkalinus has shifted to a protein diet.</title>
        <authorList>
            <person name="Grum-Grzhimaylo A.A."/>
            <person name="Falkoski D.L."/>
            <person name="van den Heuvel J."/>
            <person name="Valero-Jimenez C.A."/>
            <person name="Min B."/>
            <person name="Choi I.G."/>
            <person name="Lipzen A."/>
            <person name="Daum C.G."/>
            <person name="Aanen D.K."/>
            <person name="Tsang A."/>
            <person name="Henrissat B."/>
            <person name="Bilanenko E.N."/>
            <person name="de Vries R.P."/>
            <person name="van Kan J.A.L."/>
            <person name="Grigoriev I.V."/>
            <person name="Debets A.J.M."/>
        </authorList>
    </citation>
    <scope>NUCLEOTIDE SEQUENCE [LARGE SCALE GENOMIC DNA]</scope>
    <source>
        <strain evidence="3 4">F11</strain>
    </source>
</reference>
<dbReference type="EMBL" id="ML119051">
    <property type="protein sequence ID" value="ROT43290.1"/>
    <property type="molecule type" value="Genomic_DNA"/>
</dbReference>
<dbReference type="GeneID" id="39578921"/>
<sequence>MNTPHPPKTVRFNTKKHIPTPEMPRSPPQNPLPPPKPALKRSISGSARRFTFNVFDRDAEPSGRQHSIRTLSTGRNRTPHEGSPLLRSIIMTALCFICVGLVIVSIIACVDWALRGAGKQGILPRFAWG</sequence>
<accession>A0A3N2Q965</accession>
<organism evidence="3 4">
    <name type="scientific">Sodiomyces alkalinus (strain CBS 110278 / VKM F-3762 / F11)</name>
    <name type="common">Alkaliphilic filamentous fungus</name>
    <dbReference type="NCBI Taxonomy" id="1314773"/>
    <lineage>
        <taxon>Eukaryota</taxon>
        <taxon>Fungi</taxon>
        <taxon>Dikarya</taxon>
        <taxon>Ascomycota</taxon>
        <taxon>Pezizomycotina</taxon>
        <taxon>Sordariomycetes</taxon>
        <taxon>Hypocreomycetidae</taxon>
        <taxon>Glomerellales</taxon>
        <taxon>Plectosphaerellaceae</taxon>
        <taxon>Sodiomyces</taxon>
    </lineage>
</organism>
<evidence type="ECO:0000313" key="4">
    <source>
        <dbReference type="Proteomes" id="UP000272025"/>
    </source>
</evidence>
<keyword evidence="2" id="KW-1133">Transmembrane helix</keyword>
<evidence type="ECO:0000256" key="2">
    <source>
        <dbReference type="SAM" id="Phobius"/>
    </source>
</evidence>
<dbReference type="AlphaFoldDB" id="A0A3N2Q965"/>
<keyword evidence="4" id="KW-1185">Reference proteome</keyword>
<feature type="compositionally biased region" description="Polar residues" evidence="1">
    <location>
        <begin position="64"/>
        <end position="76"/>
    </location>
</feature>
<keyword evidence="2" id="KW-0472">Membrane</keyword>